<sequence length="75" mass="7756">MSGRGRSIADLGLAVVALVAAVWCWSRAVTTSEYAPIAEGAPAFTATHYSGPWIAAASAAVIVAGLAVLDAWRRR</sequence>
<protein>
    <submittedName>
        <fullName evidence="2">Uncharacterized protein</fullName>
    </submittedName>
</protein>
<evidence type="ECO:0000256" key="1">
    <source>
        <dbReference type="SAM" id="Phobius"/>
    </source>
</evidence>
<name>A0ABP8PIK6_9NOCA</name>
<evidence type="ECO:0000313" key="3">
    <source>
        <dbReference type="Proteomes" id="UP001501183"/>
    </source>
</evidence>
<keyword evidence="1" id="KW-0812">Transmembrane</keyword>
<keyword evidence="1" id="KW-0472">Membrane</keyword>
<keyword evidence="3" id="KW-1185">Reference proteome</keyword>
<keyword evidence="1" id="KW-1133">Transmembrane helix</keyword>
<dbReference type="EMBL" id="BAABFB010000066">
    <property type="protein sequence ID" value="GAA4486691.1"/>
    <property type="molecule type" value="Genomic_DNA"/>
</dbReference>
<dbReference type="Proteomes" id="UP001501183">
    <property type="component" value="Unassembled WGS sequence"/>
</dbReference>
<organism evidence="2 3">
    <name type="scientific">Rhodococcus olei</name>
    <dbReference type="NCBI Taxonomy" id="2161675"/>
    <lineage>
        <taxon>Bacteria</taxon>
        <taxon>Bacillati</taxon>
        <taxon>Actinomycetota</taxon>
        <taxon>Actinomycetes</taxon>
        <taxon>Mycobacteriales</taxon>
        <taxon>Nocardiaceae</taxon>
        <taxon>Rhodococcus</taxon>
    </lineage>
</organism>
<evidence type="ECO:0000313" key="2">
    <source>
        <dbReference type="EMBL" id="GAA4486691.1"/>
    </source>
</evidence>
<gene>
    <name evidence="2" type="ORF">GCM10023094_43660</name>
</gene>
<accession>A0ABP8PIK6</accession>
<feature type="transmembrane region" description="Helical" evidence="1">
    <location>
        <begin position="52"/>
        <end position="72"/>
    </location>
</feature>
<dbReference type="RefSeq" id="WP_345350178.1">
    <property type="nucleotide sequence ID" value="NZ_BAABFB010000066.1"/>
</dbReference>
<reference evidence="3" key="1">
    <citation type="journal article" date="2019" name="Int. J. Syst. Evol. Microbiol.">
        <title>The Global Catalogue of Microorganisms (GCM) 10K type strain sequencing project: providing services to taxonomists for standard genome sequencing and annotation.</title>
        <authorList>
            <consortium name="The Broad Institute Genomics Platform"/>
            <consortium name="The Broad Institute Genome Sequencing Center for Infectious Disease"/>
            <person name="Wu L."/>
            <person name="Ma J."/>
        </authorList>
    </citation>
    <scope>NUCLEOTIDE SEQUENCE [LARGE SCALE GENOMIC DNA]</scope>
    <source>
        <strain evidence="3">JCM 32206</strain>
    </source>
</reference>
<comment type="caution">
    <text evidence="2">The sequence shown here is derived from an EMBL/GenBank/DDBJ whole genome shotgun (WGS) entry which is preliminary data.</text>
</comment>
<proteinExistence type="predicted"/>